<dbReference type="AlphaFoldDB" id="A0A194QFX5"/>
<dbReference type="InterPro" id="IPR036291">
    <property type="entry name" value="NAD(P)-bd_dom_sf"/>
</dbReference>
<keyword evidence="5" id="KW-1185">Reference proteome</keyword>
<dbReference type="GO" id="GO:0005739">
    <property type="term" value="C:mitochondrion"/>
    <property type="evidence" value="ECO:0007669"/>
    <property type="project" value="TreeGrafter"/>
</dbReference>
<dbReference type="GO" id="GO:0005886">
    <property type="term" value="C:plasma membrane"/>
    <property type="evidence" value="ECO:0007669"/>
    <property type="project" value="TreeGrafter"/>
</dbReference>
<accession>A0A194QFX5</accession>
<reference evidence="4 5" key="1">
    <citation type="journal article" date="2015" name="Nat. Commun.">
        <title>Outbred genome sequencing and CRISPR/Cas9 gene editing in butterflies.</title>
        <authorList>
            <person name="Li X."/>
            <person name="Fan D."/>
            <person name="Zhang W."/>
            <person name="Liu G."/>
            <person name="Zhang L."/>
            <person name="Zhao L."/>
            <person name="Fang X."/>
            <person name="Chen L."/>
            <person name="Dong Y."/>
            <person name="Chen Y."/>
            <person name="Ding Y."/>
            <person name="Zhao R."/>
            <person name="Feng M."/>
            <person name="Zhu Y."/>
            <person name="Feng Y."/>
            <person name="Jiang X."/>
            <person name="Zhu D."/>
            <person name="Xiang H."/>
            <person name="Feng X."/>
            <person name="Li S."/>
            <person name="Wang J."/>
            <person name="Zhang G."/>
            <person name="Kronforst M.R."/>
            <person name="Wang W."/>
        </authorList>
    </citation>
    <scope>NUCLEOTIDE SEQUENCE [LARGE SCALE GENOMIC DNA]</scope>
    <source>
        <strain evidence="4">Ya'a_city_454_Px</strain>
        <tissue evidence="4">Whole body</tissue>
    </source>
</reference>
<dbReference type="FunFam" id="3.40.50.720:FF:000178">
    <property type="entry name" value="Saccharopine dehydrogenase-like oxidoreductase"/>
    <property type="match status" value="1"/>
</dbReference>
<protein>
    <submittedName>
        <fullName evidence="4">Putative saccharopine dehydrogenase</fullName>
    </submittedName>
</protein>
<evidence type="ECO:0000256" key="1">
    <source>
        <dbReference type="ARBA" id="ARBA00038048"/>
    </source>
</evidence>
<dbReference type="Gene3D" id="3.40.50.720">
    <property type="entry name" value="NAD(P)-binding Rossmann-like Domain"/>
    <property type="match status" value="1"/>
</dbReference>
<dbReference type="GO" id="GO:0009247">
    <property type="term" value="P:glycolipid biosynthetic process"/>
    <property type="evidence" value="ECO:0007669"/>
    <property type="project" value="TreeGrafter"/>
</dbReference>
<gene>
    <name evidence="4" type="ORF">RR46_01756</name>
</gene>
<comment type="similarity">
    <text evidence="1">Belongs to the saccharopine dehydrogenase family.</text>
</comment>
<keyword evidence="2" id="KW-0812">Transmembrane</keyword>
<evidence type="ECO:0000313" key="5">
    <source>
        <dbReference type="Proteomes" id="UP000053268"/>
    </source>
</evidence>
<dbReference type="InterPro" id="IPR005097">
    <property type="entry name" value="Sacchrp_dh_NADP-bd"/>
</dbReference>
<dbReference type="STRING" id="66420.A0A194QFX5"/>
<keyword evidence="2" id="KW-1133">Transmembrane helix</keyword>
<feature type="transmembrane region" description="Helical" evidence="2">
    <location>
        <begin position="269"/>
        <end position="294"/>
    </location>
</feature>
<keyword evidence="2" id="KW-0472">Membrane</keyword>
<dbReference type="EMBL" id="KQ459011">
    <property type="protein sequence ID" value="KPJ04387.1"/>
    <property type="molecule type" value="Genomic_DNA"/>
</dbReference>
<evidence type="ECO:0000259" key="3">
    <source>
        <dbReference type="Pfam" id="PF03435"/>
    </source>
</evidence>
<sequence length="419" mass="46686">MSRLDLVIFGATGFTGKHAVMECARIAKKKAGLTWGIAGRSQSKLNAILEEATKKTGEDLSSIPVLIADVGDEESLLAMCQRAKVLVNCCGPYRLYGEPVVAAAVRAKTHYVDVSGEPQFIETMQLRYDGPAREAGVYVISACGFDSIPNDLGVVFLEQNFEGTLNSVESYISTHVAEEQSALARRHGVVHRGTWESVVYGVTHRRELPALRKQLYPDRLPPFTHKLCKRSIHKKDGGWCVPFPGADSSIVYRSQRELHNHTNKRPVQFAVYFHFPNLLSLLAVFFVGFILVVFSMTKVTRNWLIDYPRLFSFGAVTDDVKEEVMDNTYFQMLLYGEGWEKGSDETKPPNKKMVAKVSGRNPGYGATVVALLHSALTLLHHTDHMPPPGGVLTTALAFRDTDLIQRLHHDGLKFEIIQK</sequence>
<dbReference type="PANTHER" id="PTHR12286">
    <property type="entry name" value="SACCHAROPINE DEHYDROGENASE-LIKE OXIDOREDUCTASE"/>
    <property type="match status" value="1"/>
</dbReference>
<evidence type="ECO:0000256" key="2">
    <source>
        <dbReference type="SAM" id="Phobius"/>
    </source>
</evidence>
<dbReference type="GO" id="GO:0005811">
    <property type="term" value="C:lipid droplet"/>
    <property type="evidence" value="ECO:0007669"/>
    <property type="project" value="TreeGrafter"/>
</dbReference>
<dbReference type="SUPFAM" id="SSF51735">
    <property type="entry name" value="NAD(P)-binding Rossmann-fold domains"/>
    <property type="match status" value="1"/>
</dbReference>
<evidence type="ECO:0000313" key="4">
    <source>
        <dbReference type="EMBL" id="KPJ04387.1"/>
    </source>
</evidence>
<organism evidence="4 5">
    <name type="scientific">Papilio xuthus</name>
    <name type="common">Asian swallowtail butterfly</name>
    <dbReference type="NCBI Taxonomy" id="66420"/>
    <lineage>
        <taxon>Eukaryota</taxon>
        <taxon>Metazoa</taxon>
        <taxon>Ecdysozoa</taxon>
        <taxon>Arthropoda</taxon>
        <taxon>Hexapoda</taxon>
        <taxon>Insecta</taxon>
        <taxon>Pterygota</taxon>
        <taxon>Neoptera</taxon>
        <taxon>Endopterygota</taxon>
        <taxon>Lepidoptera</taxon>
        <taxon>Glossata</taxon>
        <taxon>Ditrysia</taxon>
        <taxon>Papilionoidea</taxon>
        <taxon>Papilionidae</taxon>
        <taxon>Papilioninae</taxon>
        <taxon>Papilio</taxon>
    </lineage>
</organism>
<name>A0A194QFX5_PAPXU</name>
<proteinExistence type="inferred from homology"/>
<dbReference type="Pfam" id="PF03435">
    <property type="entry name" value="Sacchrp_dh_NADP"/>
    <property type="match status" value="1"/>
</dbReference>
<dbReference type="Proteomes" id="UP000053268">
    <property type="component" value="Unassembled WGS sequence"/>
</dbReference>
<feature type="domain" description="Saccharopine dehydrogenase NADP binding" evidence="3">
    <location>
        <begin position="7"/>
        <end position="140"/>
    </location>
</feature>
<dbReference type="InterPro" id="IPR051276">
    <property type="entry name" value="Saccharopine_DH-like_oxidrdct"/>
</dbReference>
<dbReference type="PANTHER" id="PTHR12286:SF5">
    <property type="entry name" value="SACCHAROPINE DEHYDROGENASE-LIKE OXIDOREDUCTASE"/>
    <property type="match status" value="1"/>
</dbReference>